<organism evidence="2 3">
    <name type="scientific">Aureobasidium vineae</name>
    <dbReference type="NCBI Taxonomy" id="2773715"/>
    <lineage>
        <taxon>Eukaryota</taxon>
        <taxon>Fungi</taxon>
        <taxon>Dikarya</taxon>
        <taxon>Ascomycota</taxon>
        <taxon>Pezizomycotina</taxon>
        <taxon>Dothideomycetes</taxon>
        <taxon>Dothideomycetidae</taxon>
        <taxon>Dothideales</taxon>
        <taxon>Saccotheciaceae</taxon>
        <taxon>Aureobasidium</taxon>
    </lineage>
</organism>
<protein>
    <submittedName>
        <fullName evidence="2">Uncharacterized protein</fullName>
    </submittedName>
</protein>
<gene>
    <name evidence="2" type="ORF">AWRI4619_LOCUS6658</name>
</gene>
<name>A0A9N8JQ18_9PEZI</name>
<evidence type="ECO:0000313" key="2">
    <source>
        <dbReference type="EMBL" id="CAD0091286.1"/>
    </source>
</evidence>
<keyword evidence="3" id="KW-1185">Reference proteome</keyword>
<keyword evidence="1" id="KW-0732">Signal</keyword>
<accession>A0A9N8JQ18</accession>
<feature type="signal peptide" evidence="1">
    <location>
        <begin position="1"/>
        <end position="25"/>
    </location>
</feature>
<sequence>MVRITGLTLLLAALCTLLFVTPILAESEWDWQMDRIACMKKDVRILTAIDRLCNKNIHIPGATAQLGENFDNKNKVAVLVNPMCWTDGRINANSNVWIPKYWCERQFWKVCAQGNGAGRGYQVFGGRGCQSFWITDNKW</sequence>
<dbReference type="Proteomes" id="UP000716446">
    <property type="component" value="Unassembled WGS sequence"/>
</dbReference>
<comment type="caution">
    <text evidence="2">The sequence shown here is derived from an EMBL/GenBank/DDBJ whole genome shotgun (WGS) entry which is preliminary data.</text>
</comment>
<evidence type="ECO:0000256" key="1">
    <source>
        <dbReference type="SAM" id="SignalP"/>
    </source>
</evidence>
<proteinExistence type="predicted"/>
<evidence type="ECO:0000313" key="3">
    <source>
        <dbReference type="Proteomes" id="UP000716446"/>
    </source>
</evidence>
<reference evidence="2" key="1">
    <citation type="submission" date="2020-06" db="EMBL/GenBank/DDBJ databases">
        <authorList>
            <person name="Onetto C."/>
        </authorList>
    </citation>
    <scope>NUCLEOTIDE SEQUENCE</scope>
</reference>
<dbReference type="EMBL" id="CAIJEN010000012">
    <property type="protein sequence ID" value="CAD0091286.1"/>
    <property type="molecule type" value="Genomic_DNA"/>
</dbReference>
<feature type="chain" id="PRO_5040253773" evidence="1">
    <location>
        <begin position="26"/>
        <end position="139"/>
    </location>
</feature>
<dbReference type="AlphaFoldDB" id="A0A9N8JQ18"/>